<keyword evidence="9" id="KW-1185">Reference proteome</keyword>
<comment type="caution">
    <text evidence="8">The sequence shown here is derived from an EMBL/GenBank/DDBJ whole genome shotgun (WGS) entry which is preliminary data.</text>
</comment>
<proteinExistence type="predicted"/>
<accession>A0A5B7CFL9</accession>
<keyword evidence="3 6" id="KW-1133">Transmembrane helix</keyword>
<organism evidence="8 9">
    <name type="scientific">Portunus trituberculatus</name>
    <name type="common">Swimming crab</name>
    <name type="synonym">Neptunus trituberculatus</name>
    <dbReference type="NCBI Taxonomy" id="210409"/>
    <lineage>
        <taxon>Eukaryota</taxon>
        <taxon>Metazoa</taxon>
        <taxon>Ecdysozoa</taxon>
        <taxon>Arthropoda</taxon>
        <taxon>Crustacea</taxon>
        <taxon>Multicrustacea</taxon>
        <taxon>Malacostraca</taxon>
        <taxon>Eumalacostraca</taxon>
        <taxon>Eucarida</taxon>
        <taxon>Decapoda</taxon>
        <taxon>Pleocyemata</taxon>
        <taxon>Brachyura</taxon>
        <taxon>Eubrachyura</taxon>
        <taxon>Portunoidea</taxon>
        <taxon>Portunidae</taxon>
        <taxon>Portuninae</taxon>
        <taxon>Portunus</taxon>
    </lineage>
</organism>
<keyword evidence="4 6" id="KW-0472">Membrane</keyword>
<dbReference type="AlphaFoldDB" id="A0A5B7CFL9"/>
<evidence type="ECO:0000256" key="6">
    <source>
        <dbReference type="SAM" id="Phobius"/>
    </source>
</evidence>
<reference evidence="8 9" key="1">
    <citation type="submission" date="2019-05" db="EMBL/GenBank/DDBJ databases">
        <title>Another draft genome of Portunus trituberculatus and its Hox gene families provides insights of decapod evolution.</title>
        <authorList>
            <person name="Jeong J.-H."/>
            <person name="Song I."/>
            <person name="Kim S."/>
            <person name="Choi T."/>
            <person name="Kim D."/>
            <person name="Ryu S."/>
            <person name="Kim W."/>
        </authorList>
    </citation>
    <scope>NUCLEOTIDE SEQUENCE [LARGE SCALE GENOMIC DNA]</scope>
    <source>
        <tissue evidence="8">Muscle</tissue>
    </source>
</reference>
<gene>
    <name evidence="8" type="primary">Nrg_0</name>
    <name evidence="8" type="ORF">E2C01_001011</name>
</gene>
<dbReference type="InterPro" id="IPR026966">
    <property type="entry name" value="Neurofascin/L1/NrCAM_C"/>
</dbReference>
<name>A0A5B7CFL9_PORTR</name>
<evidence type="ECO:0000256" key="4">
    <source>
        <dbReference type="ARBA" id="ARBA00023136"/>
    </source>
</evidence>
<evidence type="ECO:0000313" key="9">
    <source>
        <dbReference type="Proteomes" id="UP000324222"/>
    </source>
</evidence>
<sequence length="327" mass="35878">MTTKRLIGGENKDSSESASVSEPQPSTSGFTGITPDIFMDGDLSSSDLLPPAHSFPLLLYVIYHQPSLIIQTWTEKETADKARDIIVENNNEPSALVTSFVPYTKNFVRVRCLSFMVKPSFRLYGESIVSETKPELHEDFILLKGLELDKVYQVSVVAVDGDYSIESDVEEIDTHRTGVSQGVFIRETDNIATRGWFIGMMLAIAFLLLILIIVCIVKRNRGGKYAVHEQEAAHGRTDFNEEQGFPEFAQPLDGAKRDSLASDVKHPIESDTDSMAEYGDGETGSGMAEDGSFIGQYGKKKGETSSNAFATLISGRTSPLESGKKEG</sequence>
<evidence type="ECO:0000259" key="7">
    <source>
        <dbReference type="Pfam" id="PF13882"/>
    </source>
</evidence>
<feature type="domain" description="Neurofascin/L1/NrCAM C-terminal" evidence="7">
    <location>
        <begin position="218"/>
        <end position="301"/>
    </location>
</feature>
<evidence type="ECO:0000256" key="1">
    <source>
        <dbReference type="ARBA" id="ARBA00004167"/>
    </source>
</evidence>
<dbReference type="GO" id="GO:0016020">
    <property type="term" value="C:membrane"/>
    <property type="evidence" value="ECO:0007669"/>
    <property type="project" value="UniProtKB-SubCell"/>
</dbReference>
<evidence type="ECO:0000256" key="3">
    <source>
        <dbReference type="ARBA" id="ARBA00022989"/>
    </source>
</evidence>
<feature type="transmembrane region" description="Helical" evidence="6">
    <location>
        <begin position="196"/>
        <end position="217"/>
    </location>
</feature>
<dbReference type="OrthoDB" id="6244967at2759"/>
<comment type="subcellular location">
    <subcellularLocation>
        <location evidence="1">Membrane</location>
        <topology evidence="1">Single-pass membrane protein</topology>
    </subcellularLocation>
</comment>
<evidence type="ECO:0000256" key="2">
    <source>
        <dbReference type="ARBA" id="ARBA00022692"/>
    </source>
</evidence>
<feature type="compositionally biased region" description="Basic and acidic residues" evidence="5">
    <location>
        <begin position="259"/>
        <end position="269"/>
    </location>
</feature>
<dbReference type="Pfam" id="PF13882">
    <property type="entry name" value="Bravo_FIGEY"/>
    <property type="match status" value="1"/>
</dbReference>
<keyword evidence="2 6" id="KW-0812">Transmembrane</keyword>
<feature type="region of interest" description="Disordered" evidence="5">
    <location>
        <begin position="259"/>
        <end position="302"/>
    </location>
</feature>
<protein>
    <submittedName>
        <fullName evidence="8">Neuroglian</fullName>
    </submittedName>
</protein>
<evidence type="ECO:0000256" key="5">
    <source>
        <dbReference type="SAM" id="MobiDB-lite"/>
    </source>
</evidence>
<feature type="region of interest" description="Disordered" evidence="5">
    <location>
        <begin position="1"/>
        <end position="31"/>
    </location>
</feature>
<feature type="compositionally biased region" description="Polar residues" evidence="5">
    <location>
        <begin position="16"/>
        <end position="31"/>
    </location>
</feature>
<evidence type="ECO:0000313" key="8">
    <source>
        <dbReference type="EMBL" id="MPC08422.1"/>
    </source>
</evidence>
<dbReference type="EMBL" id="VSRR010000029">
    <property type="protein sequence ID" value="MPC08422.1"/>
    <property type="molecule type" value="Genomic_DNA"/>
</dbReference>
<dbReference type="Proteomes" id="UP000324222">
    <property type="component" value="Unassembled WGS sequence"/>
</dbReference>